<name>A0A8H6WJ92_MYCCL</name>
<protein>
    <submittedName>
        <fullName evidence="2">Uncharacterized protein</fullName>
    </submittedName>
</protein>
<accession>A0A8H6WJ92</accession>
<evidence type="ECO:0000313" key="2">
    <source>
        <dbReference type="EMBL" id="KAF7319637.1"/>
    </source>
</evidence>
<feature type="region of interest" description="Disordered" evidence="1">
    <location>
        <begin position="938"/>
        <end position="961"/>
    </location>
</feature>
<organism evidence="2 3">
    <name type="scientific">Mycena chlorophos</name>
    <name type="common">Agaric fungus</name>
    <name type="synonym">Agaricus chlorophos</name>
    <dbReference type="NCBI Taxonomy" id="658473"/>
    <lineage>
        <taxon>Eukaryota</taxon>
        <taxon>Fungi</taxon>
        <taxon>Dikarya</taxon>
        <taxon>Basidiomycota</taxon>
        <taxon>Agaricomycotina</taxon>
        <taxon>Agaricomycetes</taxon>
        <taxon>Agaricomycetidae</taxon>
        <taxon>Agaricales</taxon>
        <taxon>Marasmiineae</taxon>
        <taxon>Mycenaceae</taxon>
        <taxon>Mycena</taxon>
    </lineage>
</organism>
<proteinExistence type="predicted"/>
<keyword evidence="3" id="KW-1185">Reference proteome</keyword>
<reference evidence="2" key="1">
    <citation type="submission" date="2020-05" db="EMBL/GenBank/DDBJ databases">
        <title>Mycena genomes resolve the evolution of fungal bioluminescence.</title>
        <authorList>
            <person name="Tsai I.J."/>
        </authorList>
    </citation>
    <scope>NUCLEOTIDE SEQUENCE</scope>
    <source>
        <strain evidence="2">110903Hualien_Pintung</strain>
    </source>
</reference>
<comment type="caution">
    <text evidence="2">The sequence shown here is derived from an EMBL/GenBank/DDBJ whole genome shotgun (WGS) entry which is preliminary data.</text>
</comment>
<dbReference type="OrthoDB" id="73875at2759"/>
<sequence length="961" mass="95733">MWSLNQRIKGLCRLPNSPSTSVCPFGVVVLFLLLTQPTLISHSISAALDACYSLCSHPSSLFCLLSLVLTPRTTGMCPALPGECSYDLTTNGTASGTVTIWGSSSAISDITTAADWEIVECDPHATTQTIRLVCKSENSANCNHLYGGHGAVNKIVRLPEHCGPNAFARISSASIPTNQTIPASVEGKLSRRNGWRPQVKSLTLDTNFAAVDHSKTGVINIAIQAANVPGVESSAPLTRRSTVPSRFSRRGFLSSIGHAISSAAGSVGNAVSSAASSVGNDVSSAASSVGNAISSATSVSDDKTFTLSPVSLSKSITLLDESVTCGDVTAKLSASLDAVAQATASIGVVASGTLIPPELKEFGIISSLTGSVSGTLDLSADVAGSVDSGSISLLNLGIPGLDIPGVLTIGPSFQVNAELTGSFDVNLDMSVGLNIDIQNAQIAFPPGSAANPAASAFSIGDAPLSLSASPSITATGTLAAHLIPSLNFGISAFDNTASATIYVNVDTSASLLLSLEAVASAGTTTTLGAASSAAKATTTTTVGTSSGKLIGTTISSGAKGATTSSSSSPLGGTSTSTHGIIDSSSSPIRDSGSSTSPGQPGTTTSSPLGGTTTSTHPTIESTSSIPVGGTSSGSKGTSTSSYTTSTHPTIETSSSSSIEGSTGFVGTTSSSSVTSTHSTVESSSSSSIGGSTGFVGTTTSSSATSTVSSASSSFASSIVSTSSLPSQVLIGVNDTSTSHVNSATSVVTSSSARTTSTGVSSFVNATSTGTANSTGIANVTSVVSSATSKTATSSLTTITPTTFVSSSPSGTITSAPTSTLNPAGAPNALASLEQELASIILVAEEELQVLDADLTRRGVSASFGGCFEVDAGININVGASGSFFGLFSDTVNDSLFSKTFVIYKKCFGSTPTTRRSLAALSKLDRHSGHFDRRSLSCPASNAGAPASVVDETVPSSSIDAA</sequence>
<feature type="region of interest" description="Disordered" evidence="1">
    <location>
        <begin position="529"/>
        <end position="691"/>
    </location>
</feature>
<dbReference type="EMBL" id="JACAZE010000003">
    <property type="protein sequence ID" value="KAF7319637.1"/>
    <property type="molecule type" value="Genomic_DNA"/>
</dbReference>
<evidence type="ECO:0000256" key="1">
    <source>
        <dbReference type="SAM" id="MobiDB-lite"/>
    </source>
</evidence>
<dbReference type="Proteomes" id="UP000613580">
    <property type="component" value="Unassembled WGS sequence"/>
</dbReference>
<gene>
    <name evidence="2" type="ORF">HMN09_00304100</name>
</gene>
<evidence type="ECO:0000313" key="3">
    <source>
        <dbReference type="Proteomes" id="UP000613580"/>
    </source>
</evidence>
<dbReference type="AlphaFoldDB" id="A0A8H6WJ92"/>